<proteinExistence type="predicted"/>
<dbReference type="AlphaFoldDB" id="U7VC89"/>
<protein>
    <submittedName>
        <fullName evidence="1">Uncharacterized protein</fullName>
    </submittedName>
</protein>
<evidence type="ECO:0000313" key="2">
    <source>
        <dbReference type="Proteomes" id="UP000017081"/>
    </source>
</evidence>
<dbReference type="PATRIC" id="fig|1319815.3.peg.664"/>
<dbReference type="eggNOG" id="ENOG502ZCBC">
    <property type="taxonomic scope" value="Bacteria"/>
</dbReference>
<gene>
    <name evidence="1" type="ORF">HMPREF0202_00694</name>
</gene>
<organism evidence="1 2">
    <name type="scientific">Cetobacterium somerae ATCC BAA-474</name>
    <dbReference type="NCBI Taxonomy" id="1319815"/>
    <lineage>
        <taxon>Bacteria</taxon>
        <taxon>Fusobacteriati</taxon>
        <taxon>Fusobacteriota</taxon>
        <taxon>Fusobacteriia</taxon>
        <taxon>Fusobacteriales</taxon>
        <taxon>Fusobacteriaceae</taxon>
        <taxon>Cetobacterium</taxon>
    </lineage>
</organism>
<dbReference type="Proteomes" id="UP000017081">
    <property type="component" value="Unassembled WGS sequence"/>
</dbReference>
<accession>U7VC89</accession>
<dbReference type="EMBL" id="AXZF01000028">
    <property type="protein sequence ID" value="ERT69332.1"/>
    <property type="molecule type" value="Genomic_DNA"/>
</dbReference>
<comment type="caution">
    <text evidence="1">The sequence shown here is derived from an EMBL/GenBank/DDBJ whole genome shotgun (WGS) entry which is preliminary data.</text>
</comment>
<name>U7VC89_9FUSO</name>
<dbReference type="STRING" id="1319815.HMPREF0202_00694"/>
<reference evidence="1 2" key="1">
    <citation type="submission" date="2013-08" db="EMBL/GenBank/DDBJ databases">
        <authorList>
            <person name="Weinstock G."/>
            <person name="Sodergren E."/>
            <person name="Wylie T."/>
            <person name="Fulton L."/>
            <person name="Fulton R."/>
            <person name="Fronick C."/>
            <person name="O'Laughlin M."/>
            <person name="Godfrey J."/>
            <person name="Miner T."/>
            <person name="Herter B."/>
            <person name="Appelbaum E."/>
            <person name="Cordes M."/>
            <person name="Lek S."/>
            <person name="Wollam A."/>
            <person name="Pepin K.H."/>
            <person name="Palsikar V.B."/>
            <person name="Mitreva M."/>
            <person name="Wilson R.K."/>
        </authorList>
    </citation>
    <scope>NUCLEOTIDE SEQUENCE [LARGE SCALE GENOMIC DNA]</scope>
    <source>
        <strain evidence="1 2">ATCC BAA-474</strain>
    </source>
</reference>
<sequence>MEKYKILEEKMKAQKVNANNMNPMQMNAMSSMMGMMNSIQKIGKGKRKYSVSLDKGTKKFLSKFIEEIKKQFAVNSGMQNVGQFLDYVKSVADSKDKMELKLSYEEQEFLTKMVADAVRGMETVQFKWYQLIKKSMTKVMIKQYRELLAQLKK</sequence>
<keyword evidence="2" id="KW-1185">Reference proteome</keyword>
<dbReference type="HOGENOM" id="CLU_141580_0_0_0"/>
<evidence type="ECO:0000313" key="1">
    <source>
        <dbReference type="EMBL" id="ERT69332.1"/>
    </source>
</evidence>